<protein>
    <submittedName>
        <fullName evidence="2">(California timema) hypothetical protein</fullName>
    </submittedName>
</protein>
<reference evidence="2" key="1">
    <citation type="submission" date="2020-11" db="EMBL/GenBank/DDBJ databases">
        <authorList>
            <person name="Tran Van P."/>
        </authorList>
    </citation>
    <scope>NUCLEOTIDE SEQUENCE</scope>
</reference>
<name>A0A7R9J3Z6_TIMCA</name>
<gene>
    <name evidence="2" type="ORF">TCMB3V08_LOCUS4830</name>
</gene>
<dbReference type="EMBL" id="OE180874">
    <property type="protein sequence ID" value="CAD7572176.1"/>
    <property type="molecule type" value="Genomic_DNA"/>
</dbReference>
<feature type="region of interest" description="Disordered" evidence="1">
    <location>
        <begin position="271"/>
        <end position="300"/>
    </location>
</feature>
<organism evidence="2">
    <name type="scientific">Timema californicum</name>
    <name type="common">California timema</name>
    <name type="synonym">Walking stick</name>
    <dbReference type="NCBI Taxonomy" id="61474"/>
    <lineage>
        <taxon>Eukaryota</taxon>
        <taxon>Metazoa</taxon>
        <taxon>Ecdysozoa</taxon>
        <taxon>Arthropoda</taxon>
        <taxon>Hexapoda</taxon>
        <taxon>Insecta</taxon>
        <taxon>Pterygota</taxon>
        <taxon>Neoptera</taxon>
        <taxon>Polyneoptera</taxon>
        <taxon>Phasmatodea</taxon>
        <taxon>Timematodea</taxon>
        <taxon>Timematoidea</taxon>
        <taxon>Timematidae</taxon>
        <taxon>Timema</taxon>
    </lineage>
</organism>
<feature type="compositionally biased region" description="Basic residues" evidence="1">
    <location>
        <begin position="289"/>
        <end position="300"/>
    </location>
</feature>
<dbReference type="AlphaFoldDB" id="A0A7R9J3Z6"/>
<evidence type="ECO:0000256" key="1">
    <source>
        <dbReference type="SAM" id="MobiDB-lite"/>
    </source>
</evidence>
<proteinExistence type="predicted"/>
<accession>A0A7R9J3Z6</accession>
<evidence type="ECO:0000313" key="2">
    <source>
        <dbReference type="EMBL" id="CAD7572176.1"/>
    </source>
</evidence>
<sequence length="300" mass="32818">MQEETGELPKVGGEVAIIATRERTDKCRKLTPPTSRQKRSNQCNLPLDLSYLYVFCISIVPLPCPNWIIQHVLSTTSLPASVAVRSNALLSQYTLLSMTRRLSFKSQQPLLPSGSVDTSGLCEVSEGVLTLPPVGTPHPEGDPLAPAVPEIRMGILGGALPPVTAFQAGAYSMSLLRCRDPSGHINKGILLFRRWSSAAEDREIEVRIPVDEEGRGWGYTLGGYRTVARTPVTSSAPLNAAPTVDRRPAGLPHHAATLHLLRLPTRARLEPGCSHHRQSNPLRELRLRPCGHRSGFSKRR</sequence>